<evidence type="ECO:0000256" key="1">
    <source>
        <dbReference type="ARBA" id="ARBA00002714"/>
    </source>
</evidence>
<evidence type="ECO:0000259" key="21">
    <source>
        <dbReference type="Pfam" id="PF02875"/>
    </source>
</evidence>
<evidence type="ECO:0000256" key="20">
    <source>
        <dbReference type="ARBA" id="ARBA00049161"/>
    </source>
</evidence>
<dbReference type="InterPro" id="IPR036615">
    <property type="entry name" value="Mur_ligase_C_dom_sf"/>
</dbReference>
<dbReference type="EC" id="6.3.2.17" evidence="6"/>
<evidence type="ECO:0000256" key="11">
    <source>
        <dbReference type="ARBA" id="ARBA00022840"/>
    </source>
</evidence>
<evidence type="ECO:0000256" key="17">
    <source>
        <dbReference type="ARBA" id="ARBA00047493"/>
    </source>
</evidence>
<dbReference type="InterPro" id="IPR013221">
    <property type="entry name" value="Mur_ligase_cen"/>
</dbReference>
<comment type="catalytic activity">
    <reaction evidence="20">
        <text>7,8-dihydropteroate + L-glutamate + ATP = 7,8-dihydrofolate + ADP + phosphate + H(+)</text>
        <dbReference type="Rhea" id="RHEA:23584"/>
        <dbReference type="ChEBI" id="CHEBI:15378"/>
        <dbReference type="ChEBI" id="CHEBI:17839"/>
        <dbReference type="ChEBI" id="CHEBI:29985"/>
        <dbReference type="ChEBI" id="CHEBI:30616"/>
        <dbReference type="ChEBI" id="CHEBI:43474"/>
        <dbReference type="ChEBI" id="CHEBI:57451"/>
        <dbReference type="ChEBI" id="CHEBI:456216"/>
        <dbReference type="EC" id="6.3.2.12"/>
    </reaction>
</comment>
<keyword evidence="13" id="KW-0289">Folate biosynthesis</keyword>
<evidence type="ECO:0000256" key="6">
    <source>
        <dbReference type="ARBA" id="ARBA00013025"/>
    </source>
</evidence>
<keyword evidence="10" id="KW-0547">Nucleotide-binding</keyword>
<evidence type="ECO:0000313" key="23">
    <source>
        <dbReference type="EMBL" id="NYF50029.1"/>
    </source>
</evidence>
<keyword evidence="9" id="KW-0479">Metal-binding</keyword>
<comment type="catalytic activity">
    <reaction evidence="18">
        <text>10-formyltetrahydrofolyl-(gamma-L-Glu)(n) + L-glutamate + ATP = 10-formyltetrahydrofolyl-(gamma-L-Glu)(n+1) + ADP + phosphate + H(+)</text>
        <dbReference type="Rhea" id="RHEA:51904"/>
        <dbReference type="Rhea" id="RHEA-COMP:13088"/>
        <dbReference type="Rhea" id="RHEA-COMP:14300"/>
        <dbReference type="ChEBI" id="CHEBI:15378"/>
        <dbReference type="ChEBI" id="CHEBI:29985"/>
        <dbReference type="ChEBI" id="CHEBI:30616"/>
        <dbReference type="ChEBI" id="CHEBI:43474"/>
        <dbReference type="ChEBI" id="CHEBI:134413"/>
        <dbReference type="ChEBI" id="CHEBI:456216"/>
        <dbReference type="EC" id="6.3.2.17"/>
    </reaction>
</comment>
<protein>
    <recommendedName>
        <fullName evidence="7">Dihydrofolate synthase/folylpolyglutamate synthase</fullName>
        <ecNumber evidence="5">6.3.2.12</ecNumber>
        <ecNumber evidence="6">6.3.2.17</ecNumber>
    </recommendedName>
    <alternativeName>
        <fullName evidence="16">Folylpoly-gamma-glutamate synthetase-dihydrofolate synthetase</fullName>
    </alternativeName>
    <alternativeName>
        <fullName evidence="14">Folylpolyglutamate synthetase</fullName>
    </alternativeName>
    <alternativeName>
        <fullName evidence="15">Tetrahydrofolylpolyglutamate synthase</fullName>
    </alternativeName>
</protein>
<evidence type="ECO:0000256" key="5">
    <source>
        <dbReference type="ARBA" id="ARBA00013023"/>
    </source>
</evidence>
<evidence type="ECO:0000256" key="13">
    <source>
        <dbReference type="ARBA" id="ARBA00022909"/>
    </source>
</evidence>
<evidence type="ECO:0000256" key="8">
    <source>
        <dbReference type="ARBA" id="ARBA00022598"/>
    </source>
</evidence>
<dbReference type="PROSITE" id="PS01012">
    <property type="entry name" value="FOLYLPOLYGLU_SYNT_2"/>
    <property type="match status" value="1"/>
</dbReference>
<proteinExistence type="inferred from homology"/>
<dbReference type="EMBL" id="JACCCV010000001">
    <property type="protein sequence ID" value="NYF50029.1"/>
    <property type="molecule type" value="Genomic_DNA"/>
</dbReference>
<sequence>MSYTAAVDHLYALGQELAPATPSTPRRKFDLAHMRVLAAALGDPQMTFPSILIAGTNGKGSTAATLASILTAAGYRTGLYTSPHLIRVNERIQIDGHQIPDEDFARLYFQVDEAARHLVEAGDLPYPPSFFEVLTAVGFLYFAGENATHAEKTRVDIAILEVGLGGRLDATNIVEPLLSILTDIALDHQDYLGNTIAEITREKAGILRPNGTLITLPQHPDANQAIGEAAATLNLRAINAASYIPGQTPGVSRSVPGHQVGASGKQAATPLPANHYSITLDGEALEVNSPLSGHHQQRNIALAIAAAAELRHLEGYKLGQIAGESNQIGYKITNAHIEAGIRNTHWPGRLELFTFSDGPQLLLDVAHNPAGAWTLRAAIAQLPEAQPRTLVFSCLRDKDLNEMAQILFPLFDASSTDSKRSKDHIVFAPIDNPRAAHIDDLLAAAHALDIPAHAAPHLAAALAQARAVTPSDGLIIATGSVYLVGEIRRLAGEL</sequence>
<evidence type="ECO:0000256" key="12">
    <source>
        <dbReference type="ARBA" id="ARBA00022842"/>
    </source>
</evidence>
<evidence type="ECO:0000256" key="9">
    <source>
        <dbReference type="ARBA" id="ARBA00022723"/>
    </source>
</evidence>
<dbReference type="InterPro" id="IPR001645">
    <property type="entry name" value="Folylpolyglutamate_synth"/>
</dbReference>
<dbReference type="GO" id="GO:0005524">
    <property type="term" value="F:ATP binding"/>
    <property type="evidence" value="ECO:0007669"/>
    <property type="project" value="UniProtKB-KW"/>
</dbReference>
<dbReference type="InterPro" id="IPR036565">
    <property type="entry name" value="Mur-like_cat_sf"/>
</dbReference>
<dbReference type="GO" id="GO:0046656">
    <property type="term" value="P:folic acid biosynthetic process"/>
    <property type="evidence" value="ECO:0007669"/>
    <property type="project" value="UniProtKB-KW"/>
</dbReference>
<feature type="domain" description="Mur ligase C-terminal" evidence="21">
    <location>
        <begin position="348"/>
        <end position="480"/>
    </location>
</feature>
<comment type="catalytic activity">
    <reaction evidence="17">
        <text>(6S)-5,6,7,8-tetrahydrofolyl-(gamma-L-Glu)(n) + L-glutamate + ATP = (6S)-5,6,7,8-tetrahydrofolyl-(gamma-L-Glu)(n+1) + ADP + phosphate + H(+)</text>
        <dbReference type="Rhea" id="RHEA:10580"/>
        <dbReference type="Rhea" id="RHEA-COMP:14738"/>
        <dbReference type="Rhea" id="RHEA-COMP:14740"/>
        <dbReference type="ChEBI" id="CHEBI:15378"/>
        <dbReference type="ChEBI" id="CHEBI:29985"/>
        <dbReference type="ChEBI" id="CHEBI:30616"/>
        <dbReference type="ChEBI" id="CHEBI:43474"/>
        <dbReference type="ChEBI" id="CHEBI:141005"/>
        <dbReference type="ChEBI" id="CHEBI:456216"/>
        <dbReference type="EC" id="6.3.2.17"/>
    </reaction>
</comment>
<dbReference type="EC" id="6.3.2.12" evidence="5"/>
<dbReference type="GO" id="GO:0004326">
    <property type="term" value="F:tetrahydrofolylpolyglutamate synthase activity"/>
    <property type="evidence" value="ECO:0007669"/>
    <property type="project" value="UniProtKB-EC"/>
</dbReference>
<comment type="caution">
    <text evidence="23">The sequence shown here is derived from an EMBL/GenBank/DDBJ whole genome shotgun (WGS) entry which is preliminary data.</text>
</comment>
<accession>A0A7Y9NIQ5</accession>
<comment type="pathway">
    <text evidence="2">Cofactor biosynthesis; tetrahydrofolate biosynthesis; 7,8-dihydrofolate from 2-amino-4-hydroxy-6-hydroxymethyl-7,8-dihydropteridine diphosphate and 4-aminobenzoate: step 2/2.</text>
</comment>
<dbReference type="SUPFAM" id="SSF53244">
    <property type="entry name" value="MurD-like peptide ligases, peptide-binding domain"/>
    <property type="match status" value="1"/>
</dbReference>
<evidence type="ECO:0000256" key="14">
    <source>
        <dbReference type="ARBA" id="ARBA00030048"/>
    </source>
</evidence>
<dbReference type="InterPro" id="IPR004101">
    <property type="entry name" value="Mur_ligase_C"/>
</dbReference>
<dbReference type="PANTHER" id="PTHR11136:SF0">
    <property type="entry name" value="DIHYDROFOLATE SYNTHETASE-RELATED"/>
    <property type="match status" value="1"/>
</dbReference>
<dbReference type="NCBIfam" id="TIGR01499">
    <property type="entry name" value="folC"/>
    <property type="match status" value="1"/>
</dbReference>
<dbReference type="GO" id="GO:0046872">
    <property type="term" value="F:metal ion binding"/>
    <property type="evidence" value="ECO:0007669"/>
    <property type="project" value="UniProtKB-KW"/>
</dbReference>
<dbReference type="PANTHER" id="PTHR11136">
    <property type="entry name" value="FOLYLPOLYGLUTAMATE SYNTHASE-RELATED"/>
    <property type="match status" value="1"/>
</dbReference>
<evidence type="ECO:0000256" key="19">
    <source>
        <dbReference type="ARBA" id="ARBA00049035"/>
    </source>
</evidence>
<dbReference type="SUPFAM" id="SSF53623">
    <property type="entry name" value="MurD-like peptide ligases, catalytic domain"/>
    <property type="match status" value="1"/>
</dbReference>
<dbReference type="Pfam" id="PF08245">
    <property type="entry name" value="Mur_ligase_M"/>
    <property type="match status" value="1"/>
</dbReference>
<evidence type="ECO:0000256" key="2">
    <source>
        <dbReference type="ARBA" id="ARBA00004799"/>
    </source>
</evidence>
<evidence type="ECO:0000256" key="7">
    <source>
        <dbReference type="ARBA" id="ARBA00019357"/>
    </source>
</evidence>
<evidence type="ECO:0000256" key="16">
    <source>
        <dbReference type="ARBA" id="ARBA00032510"/>
    </source>
</evidence>
<name>A0A7Y9NIQ5_9BACT</name>
<dbReference type="GO" id="GO:0005737">
    <property type="term" value="C:cytoplasm"/>
    <property type="evidence" value="ECO:0007669"/>
    <property type="project" value="TreeGrafter"/>
</dbReference>
<reference evidence="23 24" key="1">
    <citation type="submission" date="2020-07" db="EMBL/GenBank/DDBJ databases">
        <title>Genomic Encyclopedia of Type Strains, Phase IV (KMG-V): Genome sequencing to study the core and pangenomes of soil and plant-associated prokaryotes.</title>
        <authorList>
            <person name="Whitman W."/>
        </authorList>
    </citation>
    <scope>NUCLEOTIDE SEQUENCE [LARGE SCALE GENOMIC DNA]</scope>
    <source>
        <strain evidence="23 24">M8UP30</strain>
    </source>
</reference>
<dbReference type="InterPro" id="IPR018109">
    <property type="entry name" value="Folylpolyglutamate_synth_CS"/>
</dbReference>
<evidence type="ECO:0000256" key="10">
    <source>
        <dbReference type="ARBA" id="ARBA00022741"/>
    </source>
</evidence>
<dbReference type="Pfam" id="PF02875">
    <property type="entry name" value="Mur_ligase_C"/>
    <property type="match status" value="1"/>
</dbReference>
<keyword evidence="11" id="KW-0067">ATP-binding</keyword>
<evidence type="ECO:0000256" key="4">
    <source>
        <dbReference type="ARBA" id="ARBA00008276"/>
    </source>
</evidence>
<dbReference type="GO" id="GO:0008841">
    <property type="term" value="F:dihydrofolate synthase activity"/>
    <property type="evidence" value="ECO:0007669"/>
    <property type="project" value="UniProtKB-EC"/>
</dbReference>
<comment type="catalytic activity">
    <reaction evidence="19">
        <text>(6R)-5,10-methylenetetrahydrofolyl-(gamma-L-Glu)(n) + L-glutamate + ATP = (6R)-5,10-methylenetetrahydrofolyl-(gamma-L-Glu)(n+1) + ADP + phosphate + H(+)</text>
        <dbReference type="Rhea" id="RHEA:51912"/>
        <dbReference type="Rhea" id="RHEA-COMP:13257"/>
        <dbReference type="Rhea" id="RHEA-COMP:13258"/>
        <dbReference type="ChEBI" id="CHEBI:15378"/>
        <dbReference type="ChEBI" id="CHEBI:29985"/>
        <dbReference type="ChEBI" id="CHEBI:30616"/>
        <dbReference type="ChEBI" id="CHEBI:43474"/>
        <dbReference type="ChEBI" id="CHEBI:136572"/>
        <dbReference type="ChEBI" id="CHEBI:456216"/>
        <dbReference type="EC" id="6.3.2.17"/>
    </reaction>
</comment>
<dbReference type="Gene3D" id="3.40.1190.10">
    <property type="entry name" value="Mur-like, catalytic domain"/>
    <property type="match status" value="1"/>
</dbReference>
<dbReference type="Proteomes" id="UP000534186">
    <property type="component" value="Unassembled WGS sequence"/>
</dbReference>
<comment type="similarity">
    <text evidence="4">Belongs to the folylpolyglutamate synthase family.</text>
</comment>
<organism evidence="23 24">
    <name type="scientific">Tunturiibacter lichenicola</name>
    <dbReference type="NCBI Taxonomy" id="2051959"/>
    <lineage>
        <taxon>Bacteria</taxon>
        <taxon>Pseudomonadati</taxon>
        <taxon>Acidobacteriota</taxon>
        <taxon>Terriglobia</taxon>
        <taxon>Terriglobales</taxon>
        <taxon>Acidobacteriaceae</taxon>
        <taxon>Tunturiibacter</taxon>
    </lineage>
</organism>
<gene>
    <name evidence="23" type="ORF">HDF12_000394</name>
</gene>
<comment type="function">
    <text evidence="1">Functions in two distinct reactions of the de novo folate biosynthetic pathway. Catalyzes the addition of a glutamate residue to dihydropteroate (7,8-dihydropteroate or H2Pte) to form dihydrofolate (7,8-dihydrofolate monoglutamate or H2Pte-Glu). Also catalyzes successive additions of L-glutamate to tetrahydrofolate or 10-formyltetrahydrofolate or 5,10-methylenetetrahydrofolate, leading to folylpolyglutamate derivatives.</text>
</comment>
<keyword evidence="12" id="KW-0460">Magnesium</keyword>
<evidence type="ECO:0000256" key="3">
    <source>
        <dbReference type="ARBA" id="ARBA00005150"/>
    </source>
</evidence>
<feature type="domain" description="Mur ligase central" evidence="22">
    <location>
        <begin position="148"/>
        <end position="307"/>
    </location>
</feature>
<evidence type="ECO:0000313" key="24">
    <source>
        <dbReference type="Proteomes" id="UP000534186"/>
    </source>
</evidence>
<comment type="pathway">
    <text evidence="3">Cofactor biosynthesis; tetrahydrofolylpolyglutamate biosynthesis.</text>
</comment>
<dbReference type="PROSITE" id="PS01011">
    <property type="entry name" value="FOLYLPOLYGLU_SYNT_1"/>
    <property type="match status" value="1"/>
</dbReference>
<evidence type="ECO:0000256" key="15">
    <source>
        <dbReference type="ARBA" id="ARBA00030592"/>
    </source>
</evidence>
<evidence type="ECO:0000259" key="22">
    <source>
        <dbReference type="Pfam" id="PF08245"/>
    </source>
</evidence>
<dbReference type="AlphaFoldDB" id="A0A7Y9NIQ5"/>
<dbReference type="Gene3D" id="3.90.190.20">
    <property type="entry name" value="Mur ligase, C-terminal domain"/>
    <property type="match status" value="1"/>
</dbReference>
<evidence type="ECO:0000256" key="18">
    <source>
        <dbReference type="ARBA" id="ARBA00047808"/>
    </source>
</evidence>
<keyword evidence="8 23" id="KW-0436">Ligase</keyword>